<dbReference type="SUPFAM" id="SSF52540">
    <property type="entry name" value="P-loop containing nucleoside triphosphate hydrolases"/>
    <property type="match status" value="1"/>
</dbReference>
<dbReference type="PANTHER" id="PTHR34848:SF1">
    <property type="entry name" value="BIFUNCTIONAL ADENOSYLCOBALAMIN BIOSYNTHESIS PROTEIN COBU"/>
    <property type="match status" value="1"/>
</dbReference>
<evidence type="ECO:0000256" key="4">
    <source>
        <dbReference type="ARBA" id="ARBA00003889"/>
    </source>
</evidence>
<dbReference type="AlphaFoldDB" id="A0A413X3C1"/>
<comment type="catalytic activity">
    <reaction evidence="3">
        <text>adenosylcob(III)inamide + GTP = adenosylcob(III)inamide phosphate + GDP + H(+)</text>
        <dbReference type="Rhea" id="RHEA:15765"/>
        <dbReference type="ChEBI" id="CHEBI:2480"/>
        <dbReference type="ChEBI" id="CHEBI:15378"/>
        <dbReference type="ChEBI" id="CHEBI:37565"/>
        <dbReference type="ChEBI" id="CHEBI:58189"/>
        <dbReference type="ChEBI" id="CHEBI:58502"/>
        <dbReference type="EC" id="2.7.1.156"/>
    </reaction>
</comment>
<dbReference type="GO" id="GO:0005524">
    <property type="term" value="F:ATP binding"/>
    <property type="evidence" value="ECO:0007669"/>
    <property type="project" value="UniProtKB-KW"/>
</dbReference>
<evidence type="ECO:0000256" key="10">
    <source>
        <dbReference type="ARBA" id="ARBA00022573"/>
    </source>
</evidence>
<comment type="caution">
    <text evidence="18">The sequence shown here is derived from an EMBL/GenBank/DDBJ whole genome shotgun (WGS) entry which is preliminary data.</text>
</comment>
<dbReference type="GO" id="GO:0008820">
    <property type="term" value="F:cobinamide phosphate guanylyltransferase activity"/>
    <property type="evidence" value="ECO:0007669"/>
    <property type="project" value="UniProtKB-EC"/>
</dbReference>
<dbReference type="EC" id="2.7.7.62" evidence="9"/>
<evidence type="ECO:0000256" key="14">
    <source>
        <dbReference type="ARBA" id="ARBA00022840"/>
    </source>
</evidence>
<dbReference type="GO" id="GO:0005525">
    <property type="term" value="F:GTP binding"/>
    <property type="evidence" value="ECO:0007669"/>
    <property type="project" value="UniProtKB-KW"/>
</dbReference>
<gene>
    <name evidence="18" type="primary">cobU</name>
    <name evidence="18" type="ORF">CE91St55_49920</name>
</gene>
<protein>
    <recommendedName>
        <fullName evidence="16">Adenosylcobinamide kinase</fullName>
        <ecNumber evidence="8">2.7.1.156</ecNumber>
        <ecNumber evidence="9">2.7.7.62</ecNumber>
    </recommendedName>
    <alternativeName>
        <fullName evidence="17">Adenosylcobinamide-phosphate guanylyltransferase</fullName>
    </alternativeName>
</protein>
<evidence type="ECO:0000256" key="8">
    <source>
        <dbReference type="ARBA" id="ARBA00012016"/>
    </source>
</evidence>
<keyword evidence="15" id="KW-0342">GTP-binding</keyword>
<evidence type="ECO:0000256" key="13">
    <source>
        <dbReference type="ARBA" id="ARBA00022777"/>
    </source>
</evidence>
<evidence type="ECO:0000256" key="6">
    <source>
        <dbReference type="ARBA" id="ARBA00005159"/>
    </source>
</evidence>
<dbReference type="CDD" id="cd00544">
    <property type="entry name" value="CobU"/>
    <property type="match status" value="1"/>
</dbReference>
<comment type="function">
    <text evidence="4">Catalyzes ATP-dependent phosphorylation of adenosylcobinamide and addition of GMP to adenosylcobinamide phosphate.</text>
</comment>
<accession>A0A413X3C1</accession>
<proteinExistence type="inferred from homology"/>
<dbReference type="InterPro" id="IPR027417">
    <property type="entry name" value="P-loop_NTPase"/>
</dbReference>
<dbReference type="Gene3D" id="3.40.50.300">
    <property type="entry name" value="P-loop containing nucleotide triphosphate hydrolases"/>
    <property type="match status" value="1"/>
</dbReference>
<dbReference type="Proteomes" id="UP001055091">
    <property type="component" value="Unassembled WGS sequence"/>
</dbReference>
<evidence type="ECO:0000256" key="16">
    <source>
        <dbReference type="ARBA" id="ARBA00029570"/>
    </source>
</evidence>
<evidence type="ECO:0000313" key="19">
    <source>
        <dbReference type="Proteomes" id="UP001055091"/>
    </source>
</evidence>
<sequence length="216" mass="23737">MVTLVTGGSGSGKSAFAEQEIVKLGTRRRIYIATMKPWDEECRRRIERHRVMRADKQFETIECYRGLDRLELPAAGKEGEAGNAVLLECLSNLVSNELFGTGDDDCPDRLSSQYGSATADLVVGGIMRLMRQADDLVIVTNEVFSAGDYRRNPIGENRHEGENRYEGGKCPESGDFSGWDESTALYLKVLGEVNCRLGAAADRVTEVTAGIPVIIK</sequence>
<keyword evidence="13 18" id="KW-0418">Kinase</keyword>
<comment type="catalytic activity">
    <reaction evidence="1">
        <text>adenosylcob(III)inamide + ATP = adenosylcob(III)inamide phosphate + ADP + H(+)</text>
        <dbReference type="Rhea" id="RHEA:15769"/>
        <dbReference type="ChEBI" id="CHEBI:2480"/>
        <dbReference type="ChEBI" id="CHEBI:15378"/>
        <dbReference type="ChEBI" id="CHEBI:30616"/>
        <dbReference type="ChEBI" id="CHEBI:58502"/>
        <dbReference type="ChEBI" id="CHEBI:456216"/>
        <dbReference type="EC" id="2.7.1.156"/>
    </reaction>
</comment>
<dbReference type="GO" id="GO:0009236">
    <property type="term" value="P:cobalamin biosynthetic process"/>
    <property type="evidence" value="ECO:0007669"/>
    <property type="project" value="UniProtKB-UniPathway"/>
</dbReference>
<keyword evidence="11" id="KW-0808">Transferase</keyword>
<evidence type="ECO:0000256" key="12">
    <source>
        <dbReference type="ARBA" id="ARBA00022741"/>
    </source>
</evidence>
<keyword evidence="12" id="KW-0547">Nucleotide-binding</keyword>
<organism evidence="18 19">
    <name type="scientific">Hungatella hathewayi</name>
    <dbReference type="NCBI Taxonomy" id="154046"/>
    <lineage>
        <taxon>Bacteria</taxon>
        <taxon>Bacillati</taxon>
        <taxon>Bacillota</taxon>
        <taxon>Clostridia</taxon>
        <taxon>Lachnospirales</taxon>
        <taxon>Lachnospiraceae</taxon>
        <taxon>Hungatella</taxon>
    </lineage>
</organism>
<evidence type="ECO:0000256" key="3">
    <source>
        <dbReference type="ARBA" id="ARBA00001522"/>
    </source>
</evidence>
<dbReference type="EC" id="2.7.1.156" evidence="8"/>
<reference evidence="18" key="1">
    <citation type="submission" date="2022-01" db="EMBL/GenBank/DDBJ databases">
        <title>Novel bile acid biosynthetic pathways are enriched in the microbiome of centenarians.</title>
        <authorList>
            <person name="Sato Y."/>
            <person name="Atarashi K."/>
            <person name="Plichta R.D."/>
            <person name="Arai Y."/>
            <person name="Sasajima S."/>
            <person name="Kearney M.S."/>
            <person name="Suda W."/>
            <person name="Takeshita K."/>
            <person name="Sasaki T."/>
            <person name="Okamoto S."/>
            <person name="Skelly N.A."/>
            <person name="Okamura Y."/>
            <person name="Vlamakis H."/>
            <person name="Li Y."/>
            <person name="Tanoue T."/>
            <person name="Takei H."/>
            <person name="Nittono H."/>
            <person name="Narushima S."/>
            <person name="Irie J."/>
            <person name="Itoh H."/>
            <person name="Moriya K."/>
            <person name="Sugiura Y."/>
            <person name="Suematsu M."/>
            <person name="Moritoki N."/>
            <person name="Shibata S."/>
            <person name="Littman R.D."/>
            <person name="Fischbach A.M."/>
            <person name="Uwamino Y."/>
            <person name="Inoue T."/>
            <person name="Honda A."/>
            <person name="Hattori M."/>
            <person name="Murai T."/>
            <person name="Xavier J.R."/>
            <person name="Hirose N."/>
            <person name="Honda K."/>
        </authorList>
    </citation>
    <scope>NUCLEOTIDE SEQUENCE</scope>
    <source>
        <strain evidence="18">CE91-St55</strain>
    </source>
</reference>
<comment type="similarity">
    <text evidence="7">Belongs to the CobU/CobP family.</text>
</comment>
<evidence type="ECO:0000256" key="11">
    <source>
        <dbReference type="ARBA" id="ARBA00022679"/>
    </source>
</evidence>
<name>A0A413X3C1_9FIRM</name>
<evidence type="ECO:0000256" key="9">
    <source>
        <dbReference type="ARBA" id="ARBA00012523"/>
    </source>
</evidence>
<comment type="catalytic activity">
    <reaction evidence="2">
        <text>adenosylcob(III)inamide phosphate + GTP + H(+) = adenosylcob(III)inamide-GDP + diphosphate</text>
        <dbReference type="Rhea" id="RHEA:22712"/>
        <dbReference type="ChEBI" id="CHEBI:15378"/>
        <dbReference type="ChEBI" id="CHEBI:33019"/>
        <dbReference type="ChEBI" id="CHEBI:37565"/>
        <dbReference type="ChEBI" id="CHEBI:58502"/>
        <dbReference type="ChEBI" id="CHEBI:60487"/>
        <dbReference type="EC" id="2.7.7.62"/>
    </reaction>
</comment>
<keyword evidence="14" id="KW-0067">ATP-binding</keyword>
<dbReference type="GO" id="GO:0043752">
    <property type="term" value="F:adenosylcobinamide kinase activity"/>
    <property type="evidence" value="ECO:0007669"/>
    <property type="project" value="UniProtKB-EC"/>
</dbReference>
<dbReference type="InterPro" id="IPR003203">
    <property type="entry name" value="CobU/CobP"/>
</dbReference>
<dbReference type="GeneID" id="93149238"/>
<dbReference type="Pfam" id="PF02283">
    <property type="entry name" value="CobU"/>
    <property type="match status" value="1"/>
</dbReference>
<comment type="pathway">
    <text evidence="6">Cofactor biosynthesis; adenosylcobalamin biosynthesis; adenosylcobalamin from cob(II)yrinate a,c-diamide: step 5/7.</text>
</comment>
<evidence type="ECO:0000256" key="7">
    <source>
        <dbReference type="ARBA" id="ARBA00007490"/>
    </source>
</evidence>
<dbReference type="PANTHER" id="PTHR34848">
    <property type="match status" value="1"/>
</dbReference>
<evidence type="ECO:0000256" key="2">
    <source>
        <dbReference type="ARBA" id="ARBA00000711"/>
    </source>
</evidence>
<keyword evidence="10" id="KW-0169">Cobalamin biosynthesis</keyword>
<dbReference type="EMBL" id="BQNJ01000002">
    <property type="protein sequence ID" value="GKH03011.1"/>
    <property type="molecule type" value="Genomic_DNA"/>
</dbReference>
<evidence type="ECO:0000313" key="18">
    <source>
        <dbReference type="EMBL" id="GKH03011.1"/>
    </source>
</evidence>
<evidence type="ECO:0000256" key="5">
    <source>
        <dbReference type="ARBA" id="ARBA00004692"/>
    </source>
</evidence>
<comment type="pathway">
    <text evidence="5">Cofactor biosynthesis; adenosylcobalamin biosynthesis; adenosylcobalamin from cob(II)yrinate a,c-diamide: step 6/7.</text>
</comment>
<dbReference type="PIRSF" id="PIRSF006135">
    <property type="entry name" value="CobU"/>
    <property type="match status" value="1"/>
</dbReference>
<evidence type="ECO:0000256" key="17">
    <source>
        <dbReference type="ARBA" id="ARBA00030571"/>
    </source>
</evidence>
<evidence type="ECO:0000256" key="15">
    <source>
        <dbReference type="ARBA" id="ARBA00023134"/>
    </source>
</evidence>
<evidence type="ECO:0000256" key="1">
    <source>
        <dbReference type="ARBA" id="ARBA00000312"/>
    </source>
</evidence>
<dbReference type="RefSeq" id="WP_006776784.1">
    <property type="nucleotide sequence ID" value="NZ_BQNJ01000002.1"/>
</dbReference>